<protein>
    <submittedName>
        <fullName evidence="2">Uncharacterized protein</fullName>
    </submittedName>
</protein>
<accession>A0A0A8Z7P5</accession>
<dbReference type="AlphaFoldDB" id="A0A0A8Z7P5"/>
<sequence>MKIFTSFSGADELRPSPQCTLHRPNKRDGETELFYLIRSTFL</sequence>
<evidence type="ECO:0000256" key="1">
    <source>
        <dbReference type="SAM" id="MobiDB-lite"/>
    </source>
</evidence>
<evidence type="ECO:0000313" key="2">
    <source>
        <dbReference type="EMBL" id="JAD33668.1"/>
    </source>
</evidence>
<name>A0A0A8Z7P5_ARUDO</name>
<reference evidence="2" key="2">
    <citation type="journal article" date="2015" name="Data Brief">
        <title>Shoot transcriptome of the giant reed, Arundo donax.</title>
        <authorList>
            <person name="Barrero R.A."/>
            <person name="Guerrero F.D."/>
            <person name="Moolhuijzen P."/>
            <person name="Goolsby J.A."/>
            <person name="Tidwell J."/>
            <person name="Bellgard S.E."/>
            <person name="Bellgard M.I."/>
        </authorList>
    </citation>
    <scope>NUCLEOTIDE SEQUENCE</scope>
    <source>
        <tissue evidence="2">Shoot tissue taken approximately 20 cm above the soil surface</tissue>
    </source>
</reference>
<dbReference type="EMBL" id="GBRH01264227">
    <property type="protein sequence ID" value="JAD33668.1"/>
    <property type="molecule type" value="Transcribed_RNA"/>
</dbReference>
<reference evidence="2" key="1">
    <citation type="submission" date="2014-09" db="EMBL/GenBank/DDBJ databases">
        <authorList>
            <person name="Magalhaes I.L.F."/>
            <person name="Oliveira U."/>
            <person name="Santos F.R."/>
            <person name="Vidigal T.H.D.A."/>
            <person name="Brescovit A.D."/>
            <person name="Santos A.J."/>
        </authorList>
    </citation>
    <scope>NUCLEOTIDE SEQUENCE</scope>
    <source>
        <tissue evidence="2">Shoot tissue taken approximately 20 cm above the soil surface</tissue>
    </source>
</reference>
<proteinExistence type="predicted"/>
<organism evidence="2">
    <name type="scientific">Arundo donax</name>
    <name type="common">Giant reed</name>
    <name type="synonym">Donax arundinaceus</name>
    <dbReference type="NCBI Taxonomy" id="35708"/>
    <lineage>
        <taxon>Eukaryota</taxon>
        <taxon>Viridiplantae</taxon>
        <taxon>Streptophyta</taxon>
        <taxon>Embryophyta</taxon>
        <taxon>Tracheophyta</taxon>
        <taxon>Spermatophyta</taxon>
        <taxon>Magnoliopsida</taxon>
        <taxon>Liliopsida</taxon>
        <taxon>Poales</taxon>
        <taxon>Poaceae</taxon>
        <taxon>PACMAD clade</taxon>
        <taxon>Arundinoideae</taxon>
        <taxon>Arundineae</taxon>
        <taxon>Arundo</taxon>
    </lineage>
</organism>
<feature type="region of interest" description="Disordered" evidence="1">
    <location>
        <begin position="1"/>
        <end position="25"/>
    </location>
</feature>